<dbReference type="SUPFAM" id="SSF55166">
    <property type="entry name" value="Hedgehog/DD-peptidase"/>
    <property type="match status" value="1"/>
</dbReference>
<keyword evidence="2" id="KW-0645">Protease</keyword>
<feature type="domain" description="Peptidase M15C" evidence="1">
    <location>
        <begin position="117"/>
        <end position="174"/>
    </location>
</feature>
<dbReference type="RefSeq" id="WP_091176427.1">
    <property type="nucleotide sequence ID" value="NZ_FNCG01000034.1"/>
</dbReference>
<evidence type="ECO:0000259" key="1">
    <source>
        <dbReference type="Pfam" id="PF13539"/>
    </source>
</evidence>
<dbReference type="EMBL" id="FNCG01000034">
    <property type="protein sequence ID" value="SDI80514.1"/>
    <property type="molecule type" value="Genomic_DNA"/>
</dbReference>
<protein>
    <submittedName>
        <fullName evidence="2">D-alanyl-D-alanine carboxypeptidase</fullName>
    </submittedName>
</protein>
<name>A0A1G8NJV5_9SPHI</name>
<keyword evidence="3" id="KW-1185">Reference proteome</keyword>
<dbReference type="Proteomes" id="UP000199705">
    <property type="component" value="Unassembled WGS sequence"/>
</dbReference>
<sequence length="179" mass="20288">MNTPNGYKEINALFGNPANPDGSENKAWVHAHIQLVKPPAGWKLYYQGDSGSLTPYPGLQMHVLLAPVFTTVMNEIWAYAAEQLKNPGEDDIRAWLHQYRLDITAGCFNFRPSSGDHTKLSLHSYGIAIDWDPLHNPHKKPLTKTLPDWWYAIWQKHGFSDGRHFKTPDPMHVQFATGA</sequence>
<dbReference type="Gene3D" id="3.30.1380.10">
    <property type="match status" value="1"/>
</dbReference>
<dbReference type="InterPro" id="IPR009045">
    <property type="entry name" value="Zn_M74/Hedgehog-like"/>
</dbReference>
<dbReference type="AlphaFoldDB" id="A0A1G8NJV5"/>
<keyword evidence="2" id="KW-0378">Hydrolase</keyword>
<dbReference type="STRING" id="551996.SAMN05192573_1347"/>
<dbReference type="InterPro" id="IPR039561">
    <property type="entry name" value="Peptidase_M15C"/>
</dbReference>
<accession>A0A1G8NJV5</accession>
<keyword evidence="2" id="KW-0121">Carboxypeptidase</keyword>
<proteinExistence type="predicted"/>
<gene>
    <name evidence="2" type="ORF">SAMN05192573_1347</name>
</gene>
<dbReference type="Pfam" id="PF13539">
    <property type="entry name" value="Peptidase_M15_4"/>
    <property type="match status" value="1"/>
</dbReference>
<dbReference type="GO" id="GO:0004180">
    <property type="term" value="F:carboxypeptidase activity"/>
    <property type="evidence" value="ECO:0007669"/>
    <property type="project" value="UniProtKB-KW"/>
</dbReference>
<evidence type="ECO:0000313" key="3">
    <source>
        <dbReference type="Proteomes" id="UP000199705"/>
    </source>
</evidence>
<reference evidence="3" key="1">
    <citation type="submission" date="2016-10" db="EMBL/GenBank/DDBJ databases">
        <authorList>
            <person name="Varghese N."/>
            <person name="Submissions S."/>
        </authorList>
    </citation>
    <scope>NUCLEOTIDE SEQUENCE [LARGE SCALE GENOMIC DNA]</scope>
    <source>
        <strain evidence="3">Gh-67</strain>
    </source>
</reference>
<evidence type="ECO:0000313" key="2">
    <source>
        <dbReference type="EMBL" id="SDI80514.1"/>
    </source>
</evidence>
<organism evidence="2 3">
    <name type="scientific">Mucilaginibacter gossypii</name>
    <dbReference type="NCBI Taxonomy" id="551996"/>
    <lineage>
        <taxon>Bacteria</taxon>
        <taxon>Pseudomonadati</taxon>
        <taxon>Bacteroidota</taxon>
        <taxon>Sphingobacteriia</taxon>
        <taxon>Sphingobacteriales</taxon>
        <taxon>Sphingobacteriaceae</taxon>
        <taxon>Mucilaginibacter</taxon>
    </lineage>
</organism>